<evidence type="ECO:0000313" key="1">
    <source>
        <dbReference type="EMBL" id="MBD8034453.1"/>
    </source>
</evidence>
<reference evidence="1 2" key="1">
    <citation type="submission" date="2020-08" db="EMBL/GenBank/DDBJ databases">
        <title>A Genomic Blueprint of the Chicken Gut Microbiome.</title>
        <authorList>
            <person name="Gilroy R."/>
            <person name="Ravi A."/>
            <person name="Getino M."/>
            <person name="Pursley I."/>
            <person name="Horton D.L."/>
            <person name="Alikhan N.-F."/>
            <person name="Baker D."/>
            <person name="Gharbi K."/>
            <person name="Hall N."/>
            <person name="Watson M."/>
            <person name="Adriaenssens E.M."/>
            <person name="Foster-Nyarko E."/>
            <person name="Jarju S."/>
            <person name="Secka A."/>
            <person name="Antonio M."/>
            <person name="Oren A."/>
            <person name="Chaudhuri R."/>
            <person name="La Ragione R.M."/>
            <person name="Hildebrand F."/>
            <person name="Pallen M.J."/>
        </authorList>
    </citation>
    <scope>NUCLEOTIDE SEQUENCE [LARGE SCALE GENOMIC DNA]</scope>
    <source>
        <strain evidence="1 2">Sa1YVA6</strain>
    </source>
</reference>
<dbReference type="EMBL" id="JACSPW010000016">
    <property type="protein sequence ID" value="MBD8034453.1"/>
    <property type="molecule type" value="Genomic_DNA"/>
</dbReference>
<dbReference type="SUPFAM" id="SSF53649">
    <property type="entry name" value="Alkaline phosphatase-like"/>
    <property type="match status" value="1"/>
</dbReference>
<name>A0ABR8XR82_9BACL</name>
<keyword evidence="2" id="KW-1185">Reference proteome</keyword>
<dbReference type="PANTHER" id="PTHR10151">
    <property type="entry name" value="ECTONUCLEOTIDE PYROPHOSPHATASE/PHOSPHODIESTERASE"/>
    <property type="match status" value="1"/>
</dbReference>
<dbReference type="RefSeq" id="WP_191704950.1">
    <property type="nucleotide sequence ID" value="NZ_JACSPW010000016.1"/>
</dbReference>
<dbReference type="InterPro" id="IPR017850">
    <property type="entry name" value="Alkaline_phosphatase_core_sf"/>
</dbReference>
<dbReference type="Gene3D" id="3.40.720.10">
    <property type="entry name" value="Alkaline Phosphatase, subunit A"/>
    <property type="match status" value="1"/>
</dbReference>
<proteinExistence type="predicted"/>
<dbReference type="Pfam" id="PF01663">
    <property type="entry name" value="Phosphodiest"/>
    <property type="match status" value="1"/>
</dbReference>
<dbReference type="PANTHER" id="PTHR10151:SF120">
    <property type="entry name" value="BIS(5'-ADENOSYL)-TRIPHOSPHATASE"/>
    <property type="match status" value="1"/>
</dbReference>
<dbReference type="InterPro" id="IPR002591">
    <property type="entry name" value="Phosphodiest/P_Trfase"/>
</dbReference>
<organism evidence="1 2">
    <name type="scientific">Solibacillus merdavium</name>
    <dbReference type="NCBI Taxonomy" id="2762218"/>
    <lineage>
        <taxon>Bacteria</taxon>
        <taxon>Bacillati</taxon>
        <taxon>Bacillota</taxon>
        <taxon>Bacilli</taxon>
        <taxon>Bacillales</taxon>
        <taxon>Caryophanaceae</taxon>
        <taxon>Solibacillus</taxon>
    </lineage>
</organism>
<sequence length="522" mass="58742">MKRKIGIALIIFIVTCAGFLLAVSVSPIKELENSSIKSSDKPIMLMVVDSLMSEPLQKAVKKGKAPAFEFLINNGYFNQKMISSYPTMSVTIDSTLLTGVYSDQHKIPGLIWYKEDENRIISYGSGIREIWNNGLRNVVRDSVIHLNETHLSKDVQTIHEELANRKLSSASINGFLYRGSFEHQLNVPKLIAMTNLLPEEVEINGPALFSLGALSQYNPENNRHKYVWNRLGVNNKFTAKEIKYLIDQKKLPPFTFAYLPHADASIHKHGPDDLKGIEKADQALQEILNSFPSWEEAIQKITWIVLGDSGQSFVGKDKDSSLIDLNQLLKNYTFWEGNKNNGQLAIAINERMAYIYVKDPQVEISEVVRSLKGEERIGFIAWKDDQTNYVLNALSNEELTFSPNGKYVDDYRQSWQIAGNASILDLRLTKEGRIHYQDYPDALARLHGALHSQVGRVIIVDAKPFYEFIEEHSHDHAGGGAHGSLHKVDSIVPMIVAGTNDFPPSNRLVDVKKWILQLLGAA</sequence>
<protein>
    <submittedName>
        <fullName evidence="1">Alkaline phosphatase family protein</fullName>
    </submittedName>
</protein>
<accession>A0ABR8XR82</accession>
<gene>
    <name evidence="1" type="ORF">H9632_15380</name>
</gene>
<dbReference type="Proteomes" id="UP000600565">
    <property type="component" value="Unassembled WGS sequence"/>
</dbReference>
<evidence type="ECO:0000313" key="2">
    <source>
        <dbReference type="Proteomes" id="UP000600565"/>
    </source>
</evidence>
<comment type="caution">
    <text evidence="1">The sequence shown here is derived from an EMBL/GenBank/DDBJ whole genome shotgun (WGS) entry which is preliminary data.</text>
</comment>